<protein>
    <recommendedName>
        <fullName evidence="3">JAB domain-containing protein</fullName>
    </recommendedName>
</protein>
<keyword evidence="2" id="KW-1185">Reference proteome</keyword>
<evidence type="ECO:0000313" key="1">
    <source>
        <dbReference type="EMBL" id="RUT14613.1"/>
    </source>
</evidence>
<dbReference type="AlphaFoldDB" id="A0AB37UT34"/>
<proteinExistence type="predicted"/>
<sequence>MNNPFCSYNIIASDTSNLPPYSGKLQEYWMAGNGIFLRSHRPELEVCLPVANITVDNLPHIQPYFRLVPPKVPASTISEIIHICLEAGDREVLFYLDYTNQWQLHVPAQTASRTSVAAIESSFNSTYETAPIEIHSHAGAPACFSTQDDIEESGKFRIFAVIGSLPARPVISVRLGVYDRFFNIPTAWIFAV</sequence>
<comment type="caution">
    <text evidence="1">The sequence shown here is derived from an EMBL/GenBank/DDBJ whole genome shotgun (WGS) entry which is preliminary data.</text>
</comment>
<dbReference type="EMBL" id="RSCK01000001">
    <property type="protein sequence ID" value="RUT14613.1"/>
    <property type="molecule type" value="Genomic_DNA"/>
</dbReference>
<dbReference type="Proteomes" id="UP000282574">
    <property type="component" value="Unassembled WGS sequence"/>
</dbReference>
<organism evidence="1 2">
    <name type="scientific">Chroococcidiopsis cubana SAG 39.79</name>
    <dbReference type="NCBI Taxonomy" id="388085"/>
    <lineage>
        <taxon>Bacteria</taxon>
        <taxon>Bacillati</taxon>
        <taxon>Cyanobacteriota</taxon>
        <taxon>Cyanophyceae</taxon>
        <taxon>Chroococcidiopsidales</taxon>
        <taxon>Chroococcidiopsidaceae</taxon>
        <taxon>Chroococcidiopsis</taxon>
    </lineage>
</organism>
<gene>
    <name evidence="1" type="ORF">DSM107010_01590</name>
</gene>
<name>A0AB37UT34_9CYAN</name>
<reference evidence="1 2" key="1">
    <citation type="journal article" date="2019" name="Genome Biol. Evol.">
        <title>Day and night: Metabolic profiles and evolutionary relationships of six axenic non-marine cyanobacteria.</title>
        <authorList>
            <person name="Will S.E."/>
            <person name="Henke P."/>
            <person name="Boedeker C."/>
            <person name="Huang S."/>
            <person name="Brinkmann H."/>
            <person name="Rohde M."/>
            <person name="Jarek M."/>
            <person name="Friedl T."/>
            <person name="Seufert S."/>
            <person name="Schumacher M."/>
            <person name="Overmann J."/>
            <person name="Neumann-Schaal M."/>
            <person name="Petersen J."/>
        </authorList>
    </citation>
    <scope>NUCLEOTIDE SEQUENCE [LARGE SCALE GENOMIC DNA]</scope>
    <source>
        <strain evidence="1 2">SAG 39.79</strain>
    </source>
</reference>
<dbReference type="RefSeq" id="WP_106166537.1">
    <property type="nucleotide sequence ID" value="NZ_JAVKZF010000005.1"/>
</dbReference>
<evidence type="ECO:0008006" key="3">
    <source>
        <dbReference type="Google" id="ProtNLM"/>
    </source>
</evidence>
<evidence type="ECO:0000313" key="2">
    <source>
        <dbReference type="Proteomes" id="UP000282574"/>
    </source>
</evidence>
<accession>A0AB37UT34</accession>